<evidence type="ECO:0000313" key="2">
    <source>
        <dbReference type="Proteomes" id="UP001138997"/>
    </source>
</evidence>
<reference evidence="1" key="1">
    <citation type="submission" date="2021-11" db="EMBL/GenBank/DDBJ databases">
        <title>Streptomyces corallinus and Kineosporia corallina sp. nov., two new coral-derived marine actinobacteria.</title>
        <authorList>
            <person name="Buangrab K."/>
            <person name="Sutthacheep M."/>
            <person name="Yeemin T."/>
            <person name="Harunari E."/>
            <person name="Igarashi Y."/>
            <person name="Sripreechasak P."/>
            <person name="Kanchanasin P."/>
            <person name="Tanasupawat S."/>
            <person name="Phongsopitanun W."/>
        </authorList>
    </citation>
    <scope>NUCLEOTIDE SEQUENCE</scope>
    <source>
        <strain evidence="1">JCM 31032</strain>
    </source>
</reference>
<dbReference type="Gene3D" id="3.50.50.60">
    <property type="entry name" value="FAD/NAD(P)-binding domain"/>
    <property type="match status" value="1"/>
</dbReference>
<gene>
    <name evidence="1" type="ORF">LR394_09155</name>
</gene>
<dbReference type="Proteomes" id="UP001138997">
    <property type="component" value="Unassembled WGS sequence"/>
</dbReference>
<dbReference type="InterPro" id="IPR036188">
    <property type="entry name" value="FAD/NAD-bd_sf"/>
</dbReference>
<dbReference type="SUPFAM" id="SSF51905">
    <property type="entry name" value="FAD/NAD(P)-binding domain"/>
    <property type="match status" value="1"/>
</dbReference>
<organism evidence="1 2">
    <name type="scientific">Kineosporia babensis</name>
    <dbReference type="NCBI Taxonomy" id="499548"/>
    <lineage>
        <taxon>Bacteria</taxon>
        <taxon>Bacillati</taxon>
        <taxon>Actinomycetota</taxon>
        <taxon>Actinomycetes</taxon>
        <taxon>Kineosporiales</taxon>
        <taxon>Kineosporiaceae</taxon>
        <taxon>Kineosporia</taxon>
    </lineage>
</organism>
<proteinExistence type="predicted"/>
<protein>
    <submittedName>
        <fullName evidence="1">Uncharacterized protein</fullName>
    </submittedName>
</protein>
<keyword evidence="2" id="KW-1185">Reference proteome</keyword>
<sequence length="45" mass="4273">MSTTRWPGLFAAGDAATTVPPSMAAAVASGHLAGAGAAVRLAAGY</sequence>
<comment type="caution">
    <text evidence="1">The sequence shown here is derived from an EMBL/GenBank/DDBJ whole genome shotgun (WGS) entry which is preliminary data.</text>
</comment>
<dbReference type="RefSeq" id="WP_231440241.1">
    <property type="nucleotide sequence ID" value="NZ_JAJOMB010000004.1"/>
</dbReference>
<dbReference type="AlphaFoldDB" id="A0A9X1N9W7"/>
<accession>A0A9X1N9W7</accession>
<dbReference type="EMBL" id="JAJOMB010000004">
    <property type="protein sequence ID" value="MCD5311062.1"/>
    <property type="molecule type" value="Genomic_DNA"/>
</dbReference>
<evidence type="ECO:0000313" key="1">
    <source>
        <dbReference type="EMBL" id="MCD5311062.1"/>
    </source>
</evidence>
<name>A0A9X1N9W7_9ACTN</name>